<organism evidence="2 3">
    <name type="scientific">Candidatus Doudnabacteria bacterium RIFCSPHIGHO2_01_FULL_46_24</name>
    <dbReference type="NCBI Taxonomy" id="1817825"/>
    <lineage>
        <taxon>Bacteria</taxon>
        <taxon>Candidatus Doudnaibacteriota</taxon>
    </lineage>
</organism>
<evidence type="ECO:0000256" key="1">
    <source>
        <dbReference type="SAM" id="Phobius"/>
    </source>
</evidence>
<feature type="transmembrane region" description="Helical" evidence="1">
    <location>
        <begin position="21"/>
        <end position="39"/>
    </location>
</feature>
<evidence type="ECO:0008006" key="4">
    <source>
        <dbReference type="Google" id="ProtNLM"/>
    </source>
</evidence>
<comment type="caution">
    <text evidence="2">The sequence shown here is derived from an EMBL/GenBank/DDBJ whole genome shotgun (WGS) entry which is preliminary data.</text>
</comment>
<accession>A0A1F5NWH2</accession>
<reference evidence="2 3" key="1">
    <citation type="journal article" date="2016" name="Nat. Commun.">
        <title>Thousands of microbial genomes shed light on interconnected biogeochemical processes in an aquifer system.</title>
        <authorList>
            <person name="Anantharaman K."/>
            <person name="Brown C.T."/>
            <person name="Hug L.A."/>
            <person name="Sharon I."/>
            <person name="Castelle C.J."/>
            <person name="Probst A.J."/>
            <person name="Thomas B.C."/>
            <person name="Singh A."/>
            <person name="Wilkins M.J."/>
            <person name="Karaoz U."/>
            <person name="Brodie E.L."/>
            <person name="Williams K.H."/>
            <person name="Hubbard S.S."/>
            <person name="Banfield J.F."/>
        </authorList>
    </citation>
    <scope>NUCLEOTIDE SEQUENCE [LARGE SCALE GENOMIC DNA]</scope>
</reference>
<dbReference type="EMBL" id="MFEL01000001">
    <property type="protein sequence ID" value="OGE81934.1"/>
    <property type="molecule type" value="Genomic_DNA"/>
</dbReference>
<feature type="transmembrane region" description="Helical" evidence="1">
    <location>
        <begin position="45"/>
        <end position="63"/>
    </location>
</feature>
<protein>
    <recommendedName>
        <fullName evidence="4">DUF5673 domain-containing protein</fullName>
    </recommendedName>
</protein>
<keyword evidence="1" id="KW-1133">Transmembrane helix</keyword>
<evidence type="ECO:0000313" key="2">
    <source>
        <dbReference type="EMBL" id="OGE81934.1"/>
    </source>
</evidence>
<keyword evidence="1" id="KW-0812">Transmembrane</keyword>
<gene>
    <name evidence="2" type="ORF">A2720_02045</name>
</gene>
<sequence>MPQQKQTIIWEAPEFRLHKKSPAWYLIFGIIALLLIVFAAFSKSIMTVITFVLLILLSYAFAVKPPKSLRHSIGQVGIKVGNVAYPYKNIKTFWVVYNPPDVKTLNFETTAYLNNPVSVELGDQDPVEVKMLLKNFLVEDLEREESLSEVIARKARF</sequence>
<keyword evidence="1" id="KW-0472">Membrane</keyword>
<dbReference type="AlphaFoldDB" id="A0A1F5NWH2"/>
<dbReference type="STRING" id="1817825.A2720_02045"/>
<dbReference type="Proteomes" id="UP000178892">
    <property type="component" value="Unassembled WGS sequence"/>
</dbReference>
<name>A0A1F5NWH2_9BACT</name>
<evidence type="ECO:0000313" key="3">
    <source>
        <dbReference type="Proteomes" id="UP000178892"/>
    </source>
</evidence>
<proteinExistence type="predicted"/>